<organism evidence="3 4">
    <name type="scientific">Psychrobacter urativorans</name>
    <dbReference type="NCBI Taxonomy" id="45610"/>
    <lineage>
        <taxon>Bacteria</taxon>
        <taxon>Pseudomonadati</taxon>
        <taxon>Pseudomonadota</taxon>
        <taxon>Gammaproteobacteria</taxon>
        <taxon>Moraxellales</taxon>
        <taxon>Moraxellaceae</taxon>
        <taxon>Psychrobacter</taxon>
    </lineage>
</organism>
<reference evidence="3 4" key="1">
    <citation type="submission" date="2015-09" db="EMBL/GenBank/DDBJ databases">
        <title>Complete genome of Psychrobacter urativorans R10.10B.</title>
        <authorList>
            <person name="See-Too W.S."/>
            <person name="Chan K.G."/>
        </authorList>
    </citation>
    <scope>NUCLEOTIDE SEQUENCE [LARGE SCALE GENOMIC DNA]</scope>
    <source>
        <strain evidence="3 4">R10.10B</strain>
    </source>
</reference>
<keyword evidence="2" id="KW-0472">Membrane</keyword>
<dbReference type="OrthoDB" id="7408523at2"/>
<proteinExistence type="predicted"/>
<gene>
    <name evidence="3" type="ORF">AOC03_08140</name>
</gene>
<protein>
    <submittedName>
        <fullName evidence="3">Uncharacterized protein</fullName>
    </submittedName>
</protein>
<evidence type="ECO:0000256" key="2">
    <source>
        <dbReference type="SAM" id="Phobius"/>
    </source>
</evidence>
<evidence type="ECO:0000256" key="1">
    <source>
        <dbReference type="SAM" id="Coils"/>
    </source>
</evidence>
<feature type="transmembrane region" description="Helical" evidence="2">
    <location>
        <begin position="7"/>
        <end position="28"/>
    </location>
</feature>
<accession>A0A0M4T2W2</accession>
<keyword evidence="4" id="KW-1185">Reference proteome</keyword>
<name>A0A0M4T2W2_9GAMM</name>
<feature type="transmembrane region" description="Helical" evidence="2">
    <location>
        <begin position="34"/>
        <end position="54"/>
    </location>
</feature>
<keyword evidence="2" id="KW-0812">Transmembrane</keyword>
<dbReference type="KEGG" id="pur:AOC03_08140"/>
<sequence length="273" mass="31296">MINKKIDWAVICTALWIIFWVSFFMKGFDSNEGFGGLGAFLSGIFAPLALFWFYKSYRVQTNELGLQRQELELQREELTLQRKALEQSVMAQKGSEAALKAQLAITEQQFSAYLKEYEGRKPFFILLDDGYNKLKIEKPIGNGNTLDITTVSQINTSEWSNISAKCYLTIKNIGGVFELIDIEVTVTPTTINKKIKAHWTLNRNIKQGFIAYSIVLTLRNNFQTLSPKDFITFSENTFSDIILNFQYQYADTSSSDLYQLKVDNEVFALEKLM</sequence>
<evidence type="ECO:0000313" key="3">
    <source>
        <dbReference type="EMBL" id="ALF60015.1"/>
    </source>
</evidence>
<dbReference type="Proteomes" id="UP000059847">
    <property type="component" value="Chromosome"/>
</dbReference>
<keyword evidence="2" id="KW-1133">Transmembrane helix</keyword>
<dbReference type="EMBL" id="CP012678">
    <property type="protein sequence ID" value="ALF60015.1"/>
    <property type="molecule type" value="Genomic_DNA"/>
</dbReference>
<dbReference type="RefSeq" id="WP_062534964.1">
    <property type="nucleotide sequence ID" value="NZ_CP012678.1"/>
</dbReference>
<dbReference type="AlphaFoldDB" id="A0A0M4T2W2"/>
<evidence type="ECO:0000313" key="4">
    <source>
        <dbReference type="Proteomes" id="UP000059847"/>
    </source>
</evidence>
<keyword evidence="1" id="KW-0175">Coiled coil</keyword>
<feature type="coiled-coil region" evidence="1">
    <location>
        <begin position="61"/>
        <end position="88"/>
    </location>
</feature>